<dbReference type="OrthoDB" id="5150226at2"/>
<dbReference type="EMBL" id="SZQA01000048">
    <property type="protein sequence ID" value="TKK81092.1"/>
    <property type="molecule type" value="Genomic_DNA"/>
</dbReference>
<reference evidence="3 4" key="1">
    <citation type="submission" date="2019-04" db="EMBL/GenBank/DDBJ databases">
        <title>Herbidospora sp. NEAU-GS14.nov., a novel actinomycete isolated from soil.</title>
        <authorList>
            <person name="Han L."/>
        </authorList>
    </citation>
    <scope>NUCLEOTIDE SEQUENCE [LARGE SCALE GENOMIC DNA]</scope>
    <source>
        <strain evidence="3 4">NEAU-GS14</strain>
    </source>
</reference>
<evidence type="ECO:0000313" key="3">
    <source>
        <dbReference type="EMBL" id="TKK81092.1"/>
    </source>
</evidence>
<feature type="transmembrane region" description="Helical" evidence="1">
    <location>
        <begin position="484"/>
        <end position="499"/>
    </location>
</feature>
<gene>
    <name evidence="3" type="ORF">FDA94_34055</name>
</gene>
<dbReference type="SUPFAM" id="SSF52540">
    <property type="entry name" value="P-loop containing nucleoside triphosphate hydrolases"/>
    <property type="match status" value="2"/>
</dbReference>
<accession>A0A4U3LZ21</accession>
<keyword evidence="1" id="KW-0812">Transmembrane</keyword>
<sequence length="1485" mass="161675">MKYALPFGISGEIAHTLETPLFSFSLKRSKPIGRNLFDAPHAGNGRRTRIGGRRETELNRTIARMLTMAALLVAAGVAVNQIFAVGRLTWSWGYLSLGLAVMTILYDLRLQSNAGTHSAKHAEQELARAVHRQWHATAVASGLTGSLELPVRWTVDGEVWGASVFHIAEAFWSLPNHRMMITGPPGSGKTSLAIRLALHMLGQRNVQDRPLPFLTGLHSWDPDKEPFHDWLAAQILADHPWLAGQKFGADMAKVLVGRRRILPILDGFDEIPPSRRRLAFNALEQALTPGEYLIIISRSLNSRQVSRLLLGDRRGYGLVVEAQALVPQAVAKYLDEIRPAVTPFDSGWDQVVGALSGGGTGPLAEVLARPVMLGLFRDVYESGEGNPAELFDSTRFPTSSDIERHLLDRYLDVRSLMPFERLYGSAAKRWLRFLDRYMRSGQQELAWWRLHEVVSPRAYTATGVVFAVTLPVLMGTWWGSWSDALILLPAALVGGYRIASTTRRRPTMRVHRPPFATGGASTPRAEVRSGLLRGLALVVGVDAVAVGLATALQWILPGLGLDWNVKLALGLVSGFAAAPGTPAFDYLLAVGLLGVRGRAPLRLMVFLERAERYGLLRRVGSAYRFRALEFQGLLTSRDSTAGLDDHVDDDLRTTTAEGLADGVATGDPAQVTVSAIGAEAGGIDHVIRTKVREEAMGLPEVQLKLGRAGQGRSRKAADELILPLLDEHAEEIELAAQFHHERYVKAREALVAAARLSVWSYPAHLYRWLAWGAGAATAWLAGMIWLSPAVLLPTLGLASAGYAATSVATFVWTAFLRARDLGGKPGPGRPEERRERLRDGGRAVRRLLVRPLPILLFGGLAVTWAFTLAGASGVAEAAQAGVWAGLGIALLSVLMWWVSAPAQRVRTILADPDPAAWLRLPSGLARFRVAAQQAHQDWVRALVREGLLPLIRAELGDDHDAMATTLPDIDPGRLGRWSRIDEFVGTTASDFLEEVIVQHGSASVGLSGARGAGKSTTLRRICSPDRPQSGAHLCVLVHAPTAYDPKEFITHLFLRVCEQVTGETRERAPRLALRARLLEAIPLAAALVGASLLGIAWLWDWLRTVTAEAGRNPLALVGAGGVTLILVGLSVAWRRARRSPQALGSSASEVSARAHLRSLRYLEAVTQTNSGEVGLPGGSKVARQAAVQRTEHVRGYPQLVADLRDLLGQIALDRQDRKGKVIIGIDELDKIGTADETERFLNDLKVIFGVHGCFFLVALSEDAIVGYERRSLGVRNTFDSSFDRIIRIPALRSGQSHDLLVRRSVPLPLPFVWLCHALTGGVPRDFLRSVLDLTVLAADGDGDLGTLAARLIRRDLETSIAAQLRVAARLDDRKAAEVTRWLATCVDVPLTSAELDRLADQSLTDQEADETVVVQSRAYLSTLAMLIQIFVESPEPALEKLRADPGPIDAVAEARLLLATDPHLAWHTINRIRRQGPFAASPAAE</sequence>
<dbReference type="Proteomes" id="UP000308705">
    <property type="component" value="Unassembled WGS sequence"/>
</dbReference>
<evidence type="ECO:0000259" key="2">
    <source>
        <dbReference type="PROSITE" id="PS50837"/>
    </source>
</evidence>
<dbReference type="InterPro" id="IPR007111">
    <property type="entry name" value="NACHT_NTPase"/>
</dbReference>
<dbReference type="Pfam" id="PF05729">
    <property type="entry name" value="NACHT"/>
    <property type="match status" value="1"/>
</dbReference>
<dbReference type="InterPro" id="IPR027417">
    <property type="entry name" value="P-loop_NTPase"/>
</dbReference>
<feature type="transmembrane region" description="Helical" evidence="1">
    <location>
        <begin position="765"/>
        <end position="786"/>
    </location>
</feature>
<comment type="caution">
    <text evidence="3">The sequence shown here is derived from an EMBL/GenBank/DDBJ whole genome shotgun (WGS) entry which is preliminary data.</text>
</comment>
<feature type="transmembrane region" description="Helical" evidence="1">
    <location>
        <begin position="458"/>
        <end position="478"/>
    </location>
</feature>
<keyword evidence="4" id="KW-1185">Reference proteome</keyword>
<name>A0A4U3LZ21_9ACTN</name>
<proteinExistence type="predicted"/>
<organism evidence="3 4">
    <name type="scientific">Herbidospora galbida</name>
    <dbReference type="NCBI Taxonomy" id="2575442"/>
    <lineage>
        <taxon>Bacteria</taxon>
        <taxon>Bacillati</taxon>
        <taxon>Actinomycetota</taxon>
        <taxon>Actinomycetes</taxon>
        <taxon>Streptosporangiales</taxon>
        <taxon>Streptosporangiaceae</taxon>
        <taxon>Herbidospora</taxon>
    </lineage>
</organism>
<feature type="transmembrane region" description="Helical" evidence="1">
    <location>
        <begin position="568"/>
        <end position="595"/>
    </location>
</feature>
<feature type="transmembrane region" description="Helical" evidence="1">
    <location>
        <begin position="1077"/>
        <end position="1099"/>
    </location>
</feature>
<evidence type="ECO:0000313" key="4">
    <source>
        <dbReference type="Proteomes" id="UP000308705"/>
    </source>
</evidence>
<feature type="transmembrane region" description="Helical" evidence="1">
    <location>
        <begin position="792"/>
        <end position="815"/>
    </location>
</feature>
<keyword evidence="1" id="KW-1133">Transmembrane helix</keyword>
<feature type="transmembrane region" description="Helical" evidence="1">
    <location>
        <begin position="1114"/>
        <end position="1133"/>
    </location>
</feature>
<evidence type="ECO:0000256" key="1">
    <source>
        <dbReference type="SAM" id="Phobius"/>
    </source>
</evidence>
<feature type="transmembrane region" description="Helical" evidence="1">
    <location>
        <begin position="62"/>
        <end position="83"/>
    </location>
</feature>
<feature type="transmembrane region" description="Helical" evidence="1">
    <location>
        <begin position="880"/>
        <end position="898"/>
    </location>
</feature>
<keyword evidence="1" id="KW-0472">Membrane</keyword>
<feature type="transmembrane region" description="Helical" evidence="1">
    <location>
        <begin position="852"/>
        <end position="874"/>
    </location>
</feature>
<dbReference type="PROSITE" id="PS50837">
    <property type="entry name" value="NACHT"/>
    <property type="match status" value="1"/>
</dbReference>
<feature type="transmembrane region" description="Helical" evidence="1">
    <location>
        <begin position="534"/>
        <end position="556"/>
    </location>
</feature>
<feature type="domain" description="NACHT" evidence="2">
    <location>
        <begin position="177"/>
        <end position="299"/>
    </location>
</feature>
<protein>
    <submittedName>
        <fullName evidence="3">NACHT domain-containing protein</fullName>
    </submittedName>
</protein>
<feature type="transmembrane region" description="Helical" evidence="1">
    <location>
        <begin position="89"/>
        <end position="108"/>
    </location>
</feature>
<dbReference type="Gene3D" id="3.40.50.300">
    <property type="entry name" value="P-loop containing nucleotide triphosphate hydrolases"/>
    <property type="match status" value="1"/>
</dbReference>